<dbReference type="PANTHER" id="PTHR43681">
    <property type="entry name" value="TRANSMEMBRANE GTPASE FZO"/>
    <property type="match status" value="1"/>
</dbReference>
<dbReference type="InterPro" id="IPR051943">
    <property type="entry name" value="TRAFAC_Dynamin-like_GTPase"/>
</dbReference>
<dbReference type="Proteomes" id="UP000198226">
    <property type="component" value="Chromosome I"/>
</dbReference>
<protein>
    <submittedName>
        <fullName evidence="3">Dynamin family protein</fullName>
    </submittedName>
</protein>
<dbReference type="PANTHER" id="PTHR43681:SF1">
    <property type="entry name" value="SARCALUMENIN"/>
    <property type="match status" value="1"/>
</dbReference>
<dbReference type="InterPro" id="IPR045063">
    <property type="entry name" value="Dynamin_N"/>
</dbReference>
<dbReference type="Pfam" id="PF00350">
    <property type="entry name" value="Dynamin_N"/>
    <property type="match status" value="1"/>
</dbReference>
<evidence type="ECO:0000256" key="1">
    <source>
        <dbReference type="SAM" id="MobiDB-lite"/>
    </source>
</evidence>
<dbReference type="OrthoDB" id="4379468at2"/>
<name>A0A1C5JA90_9ACTN</name>
<evidence type="ECO:0000313" key="4">
    <source>
        <dbReference type="Proteomes" id="UP000198226"/>
    </source>
</evidence>
<proteinExistence type="predicted"/>
<evidence type="ECO:0000259" key="2">
    <source>
        <dbReference type="Pfam" id="PF00350"/>
    </source>
</evidence>
<dbReference type="AlphaFoldDB" id="A0A1C5JA90"/>
<reference evidence="4" key="1">
    <citation type="submission" date="2016-06" db="EMBL/GenBank/DDBJ databases">
        <authorList>
            <person name="Varghese N."/>
            <person name="Submissions Spin"/>
        </authorList>
    </citation>
    <scope>NUCLEOTIDE SEQUENCE [LARGE SCALE GENOMIC DNA]</scope>
    <source>
        <strain evidence="4">DSM 44983</strain>
    </source>
</reference>
<organism evidence="3 4">
    <name type="scientific">Micromonospora rifamycinica</name>
    <dbReference type="NCBI Taxonomy" id="291594"/>
    <lineage>
        <taxon>Bacteria</taxon>
        <taxon>Bacillati</taxon>
        <taxon>Actinomycetota</taxon>
        <taxon>Actinomycetes</taxon>
        <taxon>Micromonosporales</taxon>
        <taxon>Micromonosporaceae</taxon>
        <taxon>Micromonospora</taxon>
    </lineage>
</organism>
<feature type="domain" description="Dynamin N-terminal" evidence="2">
    <location>
        <begin position="63"/>
        <end position="178"/>
    </location>
</feature>
<dbReference type="SUPFAM" id="SSF52540">
    <property type="entry name" value="P-loop containing nucleoside triphosphate hydrolases"/>
    <property type="match status" value="1"/>
</dbReference>
<dbReference type="RefSeq" id="WP_157746978.1">
    <property type="nucleotide sequence ID" value="NZ_LRMV01000001.1"/>
</dbReference>
<dbReference type="Gene3D" id="3.40.50.300">
    <property type="entry name" value="P-loop containing nucleotide triphosphate hydrolases"/>
    <property type="match status" value="1"/>
</dbReference>
<accession>A0A1C5JA90</accession>
<gene>
    <name evidence="3" type="ORF">GA0070623_3276</name>
</gene>
<dbReference type="InterPro" id="IPR027417">
    <property type="entry name" value="P-loop_NTPase"/>
</dbReference>
<dbReference type="EMBL" id="LT607752">
    <property type="protein sequence ID" value="SCG67497.1"/>
    <property type="molecule type" value="Genomic_DNA"/>
</dbReference>
<sequence>MPSVPIGTTDAGTASPGVPRRPSPVSAELVRYAGLAAGAGAELAPLARLLDQADRRLAQPMRLAVVGQIKRGKSTLVNALLGEEVAATGQLELTFTVNELCHHDHPVVRVFYRDGAPAREMSPERLRELTVNDPRHLTHLRRIRRVELGLPNPLLRAFRLVDTPGLGSVHVTDSANTLDFLGLSNQDLEGSAAELTGTLDALDRTARDVHQDSSAELHRADAVLYLFRRGLHETDKAAVEQFLGGVDGPVTPLKSFGVLSRCDDLWPPTPGLPGNPDRLTFDPMAAGRTLAEGYLRRDDIRRLFYTVLPISGLVGMAARALTDEHFTWLDELARVDLRRLARRVSDVGTFGRAETIEGSGVPAGHRRELLRVLGGWGIVQVCRYLHEDRLSPALVRDRLRVDSGVTTLTELITSHFGNRATLLKLSHGLNDVNREIARIRLAGQRTGEAVPAVVDDIAAGVERLRAETPMFAEFDALSAYYNGETALDPDEAAQLLRITGEHGLSCAARLGLPEQSSVQAIVDRAGSRVREWARREQDPSLDWPTGQAARVVLRAYERVEHRARQARRLLDGTDDLIEPNPGEHV</sequence>
<evidence type="ECO:0000313" key="3">
    <source>
        <dbReference type="EMBL" id="SCG67497.1"/>
    </source>
</evidence>
<feature type="region of interest" description="Disordered" evidence="1">
    <location>
        <begin position="1"/>
        <end position="22"/>
    </location>
</feature>
<keyword evidence="4" id="KW-1185">Reference proteome</keyword>